<dbReference type="InterPro" id="IPR009218">
    <property type="entry name" value="HD_phosphohydro"/>
</dbReference>
<reference evidence="1 2" key="1">
    <citation type="journal article" date="2016" name="Nat. Commun.">
        <title>Thousands of microbial genomes shed light on interconnected biogeochemical processes in an aquifer system.</title>
        <authorList>
            <person name="Anantharaman K."/>
            <person name="Brown C.T."/>
            <person name="Hug L.A."/>
            <person name="Sharon I."/>
            <person name="Castelle C.J."/>
            <person name="Probst A.J."/>
            <person name="Thomas B.C."/>
            <person name="Singh A."/>
            <person name="Wilkins M.J."/>
            <person name="Karaoz U."/>
            <person name="Brodie E.L."/>
            <person name="Williams K.H."/>
            <person name="Hubbard S.S."/>
            <person name="Banfield J.F."/>
        </authorList>
    </citation>
    <scope>NUCLEOTIDE SEQUENCE [LARGE SCALE GENOMIC DNA]</scope>
</reference>
<accession>A0A1G2LPG8</accession>
<sequence>MPIKNLGQWHRLWLRVGAKGDPLNVWLNLIRRYAEPHRAYHTLGHIDHCLDELGISRHLAPHSDAIEFALWYHDAVYDATAKDNEEKSAELAVKAINAISLPENFANRVRNLILATKKHTAPANNPDAQLLIDIDLAILGQNEKKFDEYERQIREEYKEVPYEIFKTKRIEILESFLDREHIYSTAFFRQKYEERARENIGRSIVRLSHR</sequence>
<dbReference type="AlphaFoldDB" id="A0A1G2LPG8"/>
<dbReference type="PIRSF" id="PIRSF035170">
    <property type="entry name" value="HD_phosphohydro"/>
    <property type="match status" value="1"/>
</dbReference>
<gene>
    <name evidence="1" type="ORF">A3G49_06880</name>
</gene>
<evidence type="ECO:0000313" key="2">
    <source>
        <dbReference type="Proteomes" id="UP000177171"/>
    </source>
</evidence>
<comment type="caution">
    <text evidence="1">The sequence shown here is derived from an EMBL/GenBank/DDBJ whole genome shotgun (WGS) entry which is preliminary data.</text>
</comment>
<evidence type="ECO:0000313" key="1">
    <source>
        <dbReference type="EMBL" id="OHA13496.1"/>
    </source>
</evidence>
<name>A0A1G2LPG8_9BACT</name>
<dbReference type="SUPFAM" id="SSF109604">
    <property type="entry name" value="HD-domain/PDEase-like"/>
    <property type="match status" value="1"/>
</dbReference>
<dbReference type="EMBL" id="MHQY01000026">
    <property type="protein sequence ID" value="OHA13496.1"/>
    <property type="molecule type" value="Genomic_DNA"/>
</dbReference>
<organism evidence="1 2">
    <name type="scientific">Candidatus Sungbacteria bacterium RIFCSPLOWO2_12_FULL_41_11</name>
    <dbReference type="NCBI Taxonomy" id="1802286"/>
    <lineage>
        <taxon>Bacteria</taxon>
        <taxon>Candidatus Sungiibacteriota</taxon>
    </lineage>
</organism>
<dbReference type="Gene3D" id="1.10.3210.10">
    <property type="entry name" value="Hypothetical protein af1432"/>
    <property type="match status" value="1"/>
</dbReference>
<proteinExistence type="predicted"/>
<dbReference type="Proteomes" id="UP000177171">
    <property type="component" value="Unassembled WGS sequence"/>
</dbReference>
<dbReference type="PANTHER" id="PTHR21174">
    <property type="match status" value="1"/>
</dbReference>
<evidence type="ECO:0008006" key="3">
    <source>
        <dbReference type="Google" id="ProtNLM"/>
    </source>
</evidence>
<dbReference type="PANTHER" id="PTHR21174:SF0">
    <property type="entry name" value="HD PHOSPHOHYDROLASE FAMILY PROTEIN-RELATED"/>
    <property type="match status" value="1"/>
</dbReference>
<protein>
    <recommendedName>
        <fullName evidence="3">N-methyl-D-aspartate receptor NMDAR2C subunit</fullName>
    </recommendedName>
</protein>